<evidence type="ECO:0000256" key="2">
    <source>
        <dbReference type="ARBA" id="ARBA00022777"/>
    </source>
</evidence>
<feature type="binding site" evidence="6">
    <location>
        <position position="219"/>
    </location>
    <ligand>
        <name>NAD(+)</name>
        <dbReference type="ChEBI" id="CHEBI:57540"/>
    </ligand>
</feature>
<evidence type="ECO:0000256" key="5">
    <source>
        <dbReference type="ARBA" id="ARBA00047925"/>
    </source>
</evidence>
<sequence length="262" mass="29166">MKFIITAHPEKDKAQEAKDSIEKWLEEKSHEVVSGDEEANLAVVLGGDGFVMHNIAKFSQKDIPCLGINAGEVGFLTSGNLSEWQEILEKVLENNYKVEERIGLELELDGKKFGPFANDVYLKHPTSMVSLNIKVDSERIYRNLNSDGVIVSTPTGSTGYNVSAGGPIIQPGIFSIVLTPICPVHLNIRSLVINPNSEIEIEFLGSRNSEPVYLVADGQTIDEILDKNRKIIVRQHSKKLLFAVLDKHHFYKALQDKKGLMK</sequence>
<protein>
    <recommendedName>
        <fullName evidence="6">NAD kinase</fullName>
        <ecNumber evidence="6">2.7.1.23</ecNumber>
    </recommendedName>
    <alternativeName>
        <fullName evidence="6">ATP-dependent NAD kinase</fullName>
    </alternativeName>
</protein>
<reference evidence="7 8" key="1">
    <citation type="journal article" date="2016" name="Nat. Commun.">
        <title>Thousands of microbial genomes shed light on interconnected biogeochemical processes in an aquifer system.</title>
        <authorList>
            <person name="Anantharaman K."/>
            <person name="Brown C.T."/>
            <person name="Hug L.A."/>
            <person name="Sharon I."/>
            <person name="Castelle C.J."/>
            <person name="Probst A.J."/>
            <person name="Thomas B.C."/>
            <person name="Singh A."/>
            <person name="Wilkins M.J."/>
            <person name="Karaoz U."/>
            <person name="Brodie E.L."/>
            <person name="Williams K.H."/>
            <person name="Hubbard S.S."/>
            <person name="Banfield J.F."/>
        </authorList>
    </citation>
    <scope>NUCLEOTIDE SEQUENCE [LARGE SCALE GENOMIC DNA]</scope>
</reference>
<comment type="subcellular location">
    <subcellularLocation>
        <location evidence="6">Cytoplasm</location>
    </subcellularLocation>
</comment>
<dbReference type="InterPro" id="IPR016064">
    <property type="entry name" value="NAD/diacylglycerol_kinase_sf"/>
</dbReference>
<dbReference type="Pfam" id="PF01513">
    <property type="entry name" value="NAD_kinase"/>
    <property type="match status" value="1"/>
</dbReference>
<dbReference type="InterPro" id="IPR017438">
    <property type="entry name" value="ATP-NAD_kinase_N"/>
</dbReference>
<dbReference type="GO" id="GO:0051287">
    <property type="term" value="F:NAD binding"/>
    <property type="evidence" value="ECO:0007669"/>
    <property type="project" value="UniProtKB-ARBA"/>
</dbReference>
<dbReference type="GO" id="GO:0005737">
    <property type="term" value="C:cytoplasm"/>
    <property type="evidence" value="ECO:0007669"/>
    <property type="project" value="UniProtKB-SubCell"/>
</dbReference>
<feature type="binding site" evidence="6">
    <location>
        <begin position="48"/>
        <end position="49"/>
    </location>
    <ligand>
        <name>NAD(+)</name>
        <dbReference type="ChEBI" id="CHEBI:57540"/>
    </ligand>
</feature>
<feature type="binding site" evidence="6">
    <location>
        <position position="147"/>
    </location>
    <ligand>
        <name>NAD(+)</name>
        <dbReference type="ChEBI" id="CHEBI:57540"/>
    </ligand>
</feature>
<comment type="catalytic activity">
    <reaction evidence="5 6">
        <text>NAD(+) + ATP = ADP + NADP(+) + H(+)</text>
        <dbReference type="Rhea" id="RHEA:18629"/>
        <dbReference type="ChEBI" id="CHEBI:15378"/>
        <dbReference type="ChEBI" id="CHEBI:30616"/>
        <dbReference type="ChEBI" id="CHEBI:57540"/>
        <dbReference type="ChEBI" id="CHEBI:58349"/>
        <dbReference type="ChEBI" id="CHEBI:456216"/>
        <dbReference type="EC" id="2.7.1.23"/>
    </reaction>
</comment>
<dbReference type="Gene3D" id="2.60.200.30">
    <property type="entry name" value="Probable inorganic polyphosphate/atp-NAD kinase, domain 2"/>
    <property type="match status" value="1"/>
</dbReference>
<feature type="binding site" evidence="6">
    <location>
        <begin position="158"/>
        <end position="163"/>
    </location>
    <ligand>
        <name>NAD(+)</name>
        <dbReference type="ChEBI" id="CHEBI:57540"/>
    </ligand>
</feature>
<dbReference type="InterPro" id="IPR017437">
    <property type="entry name" value="ATP-NAD_kinase_PpnK-typ_C"/>
</dbReference>
<dbReference type="Pfam" id="PF20143">
    <property type="entry name" value="NAD_kinase_C"/>
    <property type="match status" value="1"/>
</dbReference>
<keyword evidence="4 6" id="KW-0520">NAD</keyword>
<dbReference type="PANTHER" id="PTHR20275">
    <property type="entry name" value="NAD KINASE"/>
    <property type="match status" value="1"/>
</dbReference>
<dbReference type="SUPFAM" id="SSF111331">
    <property type="entry name" value="NAD kinase/diacylglycerol kinase-like"/>
    <property type="match status" value="1"/>
</dbReference>
<comment type="caution">
    <text evidence="6">Lacks conserved residue(s) required for the propagation of feature annotation.</text>
</comment>
<name>A0A1F5EHT6_9BACT</name>
<keyword evidence="3 6" id="KW-0521">NADP</keyword>
<keyword evidence="2 6" id="KW-0418">Kinase</keyword>
<dbReference type="GO" id="GO:0046872">
    <property type="term" value="F:metal ion binding"/>
    <property type="evidence" value="ECO:0007669"/>
    <property type="project" value="UniProtKB-UniRule"/>
</dbReference>
<dbReference type="PANTHER" id="PTHR20275:SF0">
    <property type="entry name" value="NAD KINASE"/>
    <property type="match status" value="1"/>
</dbReference>
<evidence type="ECO:0000256" key="1">
    <source>
        <dbReference type="ARBA" id="ARBA00022679"/>
    </source>
</evidence>
<comment type="function">
    <text evidence="6">Involved in the regulation of the intracellular balance of NAD and NADP, and is a key enzyme in the biosynthesis of NADP. Catalyzes specifically the phosphorylation on 2'-hydroxyl of the adenosine moiety of NAD to yield NADP.</text>
</comment>
<dbReference type="STRING" id="1797582.A2442_03335"/>
<evidence type="ECO:0000313" key="8">
    <source>
        <dbReference type="Proteomes" id="UP000179003"/>
    </source>
</evidence>
<dbReference type="GO" id="GO:0005524">
    <property type="term" value="F:ATP binding"/>
    <property type="evidence" value="ECO:0007669"/>
    <property type="project" value="UniProtKB-KW"/>
</dbReference>
<dbReference type="EMBL" id="MFAE01000012">
    <property type="protein sequence ID" value="OGD66890.1"/>
    <property type="molecule type" value="Genomic_DNA"/>
</dbReference>
<keyword evidence="6" id="KW-0067">ATP-binding</keyword>
<evidence type="ECO:0000256" key="4">
    <source>
        <dbReference type="ARBA" id="ARBA00023027"/>
    </source>
</evidence>
<proteinExistence type="inferred from homology"/>
<feature type="binding site" evidence="6">
    <location>
        <position position="53"/>
    </location>
    <ligand>
        <name>NAD(+)</name>
        <dbReference type="ChEBI" id="CHEBI:57540"/>
    </ligand>
</feature>
<keyword evidence="6" id="KW-0963">Cytoplasm</keyword>
<evidence type="ECO:0000313" key="7">
    <source>
        <dbReference type="EMBL" id="OGD66890.1"/>
    </source>
</evidence>
<comment type="similarity">
    <text evidence="6">Belongs to the NAD kinase family.</text>
</comment>
<comment type="cofactor">
    <cofactor evidence="6">
        <name>a divalent metal cation</name>
        <dbReference type="ChEBI" id="CHEBI:60240"/>
    </cofactor>
</comment>
<dbReference type="Proteomes" id="UP000179003">
    <property type="component" value="Unassembled WGS sequence"/>
</dbReference>
<dbReference type="GO" id="GO:0019674">
    <property type="term" value="P:NAD+ metabolic process"/>
    <property type="evidence" value="ECO:0007669"/>
    <property type="project" value="InterPro"/>
</dbReference>
<dbReference type="EC" id="2.7.1.23" evidence="6"/>
<organism evidence="7 8">
    <name type="scientific">Candidatus Campbellbacteria bacterium RIFOXYC2_FULL_35_25</name>
    <dbReference type="NCBI Taxonomy" id="1797582"/>
    <lineage>
        <taxon>Bacteria</taxon>
        <taxon>Candidatus Campbelliibacteriota</taxon>
    </lineage>
</organism>
<evidence type="ECO:0000256" key="6">
    <source>
        <dbReference type="HAMAP-Rule" id="MF_00361"/>
    </source>
</evidence>
<keyword evidence="6" id="KW-0547">Nucleotide-binding</keyword>
<dbReference type="HAMAP" id="MF_00361">
    <property type="entry name" value="NAD_kinase"/>
    <property type="match status" value="1"/>
</dbReference>
<keyword evidence="1 6" id="KW-0808">Transferase</keyword>
<comment type="caution">
    <text evidence="7">The sequence shown here is derived from an EMBL/GenBank/DDBJ whole genome shotgun (WGS) entry which is preliminary data.</text>
</comment>
<feature type="binding site" evidence="6">
    <location>
        <begin position="118"/>
        <end position="119"/>
    </location>
    <ligand>
        <name>NAD(+)</name>
        <dbReference type="ChEBI" id="CHEBI:57540"/>
    </ligand>
</feature>
<gene>
    <name evidence="6" type="primary">nadK</name>
    <name evidence="7" type="ORF">A2442_03335</name>
</gene>
<dbReference type="AlphaFoldDB" id="A0A1F5EHT6"/>
<evidence type="ECO:0000256" key="3">
    <source>
        <dbReference type="ARBA" id="ARBA00022857"/>
    </source>
</evidence>
<dbReference type="GO" id="GO:0006741">
    <property type="term" value="P:NADP+ biosynthetic process"/>
    <property type="evidence" value="ECO:0007669"/>
    <property type="project" value="UniProtKB-UniRule"/>
</dbReference>
<dbReference type="InterPro" id="IPR002504">
    <property type="entry name" value="NADK"/>
</dbReference>
<dbReference type="GO" id="GO:0003951">
    <property type="term" value="F:NAD+ kinase activity"/>
    <property type="evidence" value="ECO:0007669"/>
    <property type="project" value="UniProtKB-UniRule"/>
</dbReference>
<dbReference type="Gene3D" id="3.40.50.10330">
    <property type="entry name" value="Probable inorganic polyphosphate/atp-NAD kinase, domain 1"/>
    <property type="match status" value="1"/>
</dbReference>
<accession>A0A1F5EHT6</accession>
<feature type="active site" description="Proton acceptor" evidence="6">
    <location>
        <position position="48"/>
    </location>
</feature>